<sequence length="55" mass="5950">MSDKDGVATGNGIKKSNASNTEMLVKEAETENGAENKTKNKPIKRAEKEEVMEAP</sequence>
<reference evidence="2" key="1">
    <citation type="journal article" date="2019" name="Sci. Rep.">
        <title>Draft genome of Tanacetum cinerariifolium, the natural source of mosquito coil.</title>
        <authorList>
            <person name="Yamashiro T."/>
            <person name="Shiraishi A."/>
            <person name="Satake H."/>
            <person name="Nakayama K."/>
        </authorList>
    </citation>
    <scope>NUCLEOTIDE SEQUENCE</scope>
</reference>
<feature type="compositionally biased region" description="Basic and acidic residues" evidence="1">
    <location>
        <begin position="24"/>
        <end position="55"/>
    </location>
</feature>
<protein>
    <submittedName>
        <fullName evidence="2">Uncharacterized protein</fullName>
    </submittedName>
</protein>
<name>A0A699UPV2_TANCI</name>
<evidence type="ECO:0000256" key="1">
    <source>
        <dbReference type="SAM" id="MobiDB-lite"/>
    </source>
</evidence>
<comment type="caution">
    <text evidence="2">The sequence shown here is derived from an EMBL/GenBank/DDBJ whole genome shotgun (WGS) entry which is preliminary data.</text>
</comment>
<dbReference type="EMBL" id="BKCJ011344395">
    <property type="protein sequence ID" value="GFD23386.1"/>
    <property type="molecule type" value="Genomic_DNA"/>
</dbReference>
<accession>A0A699UPV2</accession>
<evidence type="ECO:0000313" key="2">
    <source>
        <dbReference type="EMBL" id="GFD23386.1"/>
    </source>
</evidence>
<proteinExistence type="predicted"/>
<organism evidence="2">
    <name type="scientific">Tanacetum cinerariifolium</name>
    <name type="common">Dalmatian daisy</name>
    <name type="synonym">Chrysanthemum cinerariifolium</name>
    <dbReference type="NCBI Taxonomy" id="118510"/>
    <lineage>
        <taxon>Eukaryota</taxon>
        <taxon>Viridiplantae</taxon>
        <taxon>Streptophyta</taxon>
        <taxon>Embryophyta</taxon>
        <taxon>Tracheophyta</taxon>
        <taxon>Spermatophyta</taxon>
        <taxon>Magnoliopsida</taxon>
        <taxon>eudicotyledons</taxon>
        <taxon>Gunneridae</taxon>
        <taxon>Pentapetalae</taxon>
        <taxon>asterids</taxon>
        <taxon>campanulids</taxon>
        <taxon>Asterales</taxon>
        <taxon>Asteraceae</taxon>
        <taxon>Asteroideae</taxon>
        <taxon>Anthemideae</taxon>
        <taxon>Anthemidinae</taxon>
        <taxon>Tanacetum</taxon>
    </lineage>
</organism>
<feature type="region of interest" description="Disordered" evidence="1">
    <location>
        <begin position="1"/>
        <end position="55"/>
    </location>
</feature>
<dbReference type="AlphaFoldDB" id="A0A699UPV2"/>
<gene>
    <name evidence="2" type="ORF">Tci_895355</name>
</gene>
<feature type="non-terminal residue" evidence="2">
    <location>
        <position position="55"/>
    </location>
</feature>